<gene>
    <name evidence="2" type="ORF">SAMN05421757_109101</name>
</gene>
<name>A0A239LAM4_9RHOB</name>
<accession>A0A239LAM4</accession>
<feature type="transmembrane region" description="Helical" evidence="1">
    <location>
        <begin position="12"/>
        <end position="32"/>
    </location>
</feature>
<feature type="transmembrane region" description="Helical" evidence="1">
    <location>
        <begin position="308"/>
        <end position="329"/>
    </location>
</feature>
<keyword evidence="1" id="KW-0812">Transmembrane</keyword>
<evidence type="ECO:0000313" key="3">
    <source>
        <dbReference type="Proteomes" id="UP000198426"/>
    </source>
</evidence>
<feature type="transmembrane region" description="Helical" evidence="1">
    <location>
        <begin position="236"/>
        <end position="258"/>
    </location>
</feature>
<keyword evidence="1" id="KW-1133">Transmembrane helix</keyword>
<dbReference type="OrthoDB" id="7559760at2"/>
<feature type="transmembrane region" description="Helical" evidence="1">
    <location>
        <begin position="406"/>
        <end position="423"/>
    </location>
</feature>
<feature type="transmembrane region" description="Helical" evidence="1">
    <location>
        <begin position="349"/>
        <end position="368"/>
    </location>
</feature>
<feature type="transmembrane region" description="Helical" evidence="1">
    <location>
        <begin position="133"/>
        <end position="151"/>
    </location>
</feature>
<feature type="transmembrane region" description="Helical" evidence="1">
    <location>
        <begin position="38"/>
        <end position="55"/>
    </location>
</feature>
<feature type="transmembrane region" description="Helical" evidence="1">
    <location>
        <begin position="76"/>
        <end position="97"/>
    </location>
</feature>
<dbReference type="Proteomes" id="UP000198426">
    <property type="component" value="Unassembled WGS sequence"/>
</dbReference>
<organism evidence="2 3">
    <name type="scientific">Tropicimonas sediminicola</name>
    <dbReference type="NCBI Taxonomy" id="1031541"/>
    <lineage>
        <taxon>Bacteria</taxon>
        <taxon>Pseudomonadati</taxon>
        <taxon>Pseudomonadota</taxon>
        <taxon>Alphaproteobacteria</taxon>
        <taxon>Rhodobacterales</taxon>
        <taxon>Roseobacteraceae</taxon>
        <taxon>Tropicimonas</taxon>
    </lineage>
</organism>
<dbReference type="RefSeq" id="WP_089234851.1">
    <property type="nucleotide sequence ID" value="NZ_FZOY01000009.1"/>
</dbReference>
<sequence length="498" mass="55242">MSRNAIDLRQGDAGRLIFSYAYLGLPLLIFGLGWLRPGFGAILFAVVLIGFMLLIRQLRTIDVSDPPPAGLSLRQFTPIAAILFCWSIFSGIGGFGFQNSDWIAHNGLLNHLSRESWPLILHPPGDPTGEPFYYVYYVAFYLPAALVGKLAGWTAANVALFLWAFFGLLLAMAWFLRLLDLDAGTRGIFLVAPVFALFSGLDIVGWVLVRGGLPELGEHIEWWTGKPLQYSSISTLLFWVPQHAIAAWILTGVTMFYILSGLAPISVGVFYAFSALWTPFAVVGALPFAVLALVIALRRHRISEVFSLSNLVLAPLALAPVALFITANTFSFPFQFAIDEDWPSFLRTYSLFILLEIGVFIPPLWFLARDRLLKAPHAPWFWVSVFVFLALPLIVMGFANDIVMRGSIPAFFVLGMLCAYALLGTGPMLARLFLIAALCVGAMTPLAEIVRSAQGYTLPPPQIEEVRHFLTQRDTYVIQRKGDREAFFFRTLARTNAP</sequence>
<feature type="transmembrane region" description="Helical" evidence="1">
    <location>
        <begin position="158"/>
        <end position="176"/>
    </location>
</feature>
<reference evidence="2 3" key="1">
    <citation type="submission" date="2017-06" db="EMBL/GenBank/DDBJ databases">
        <authorList>
            <person name="Kim H.J."/>
            <person name="Triplett B.A."/>
        </authorList>
    </citation>
    <scope>NUCLEOTIDE SEQUENCE [LARGE SCALE GENOMIC DNA]</scope>
    <source>
        <strain evidence="2 3">DSM 29339</strain>
    </source>
</reference>
<feature type="transmembrane region" description="Helical" evidence="1">
    <location>
        <begin position="380"/>
        <end position="400"/>
    </location>
</feature>
<keyword evidence="1" id="KW-0472">Membrane</keyword>
<dbReference type="AlphaFoldDB" id="A0A239LAM4"/>
<protein>
    <submittedName>
        <fullName evidence="2">Uncharacterized protein</fullName>
    </submittedName>
</protein>
<evidence type="ECO:0000313" key="2">
    <source>
        <dbReference type="EMBL" id="SNT27676.1"/>
    </source>
</evidence>
<feature type="transmembrane region" description="Helical" evidence="1">
    <location>
        <begin position="188"/>
        <end position="209"/>
    </location>
</feature>
<keyword evidence="3" id="KW-1185">Reference proteome</keyword>
<feature type="transmembrane region" description="Helical" evidence="1">
    <location>
        <begin position="270"/>
        <end position="296"/>
    </location>
</feature>
<evidence type="ECO:0000256" key="1">
    <source>
        <dbReference type="SAM" id="Phobius"/>
    </source>
</evidence>
<proteinExistence type="predicted"/>
<dbReference type="EMBL" id="FZOY01000009">
    <property type="protein sequence ID" value="SNT27676.1"/>
    <property type="molecule type" value="Genomic_DNA"/>
</dbReference>